<proteinExistence type="predicted"/>
<gene>
    <name evidence="1" type="ORF">METZ01_LOCUS404870</name>
</gene>
<protein>
    <recommendedName>
        <fullName evidence="2">Right handed beta helix domain-containing protein</fullName>
    </recommendedName>
</protein>
<name>A0A382VZH5_9ZZZZ</name>
<organism evidence="1">
    <name type="scientific">marine metagenome</name>
    <dbReference type="NCBI Taxonomy" id="408172"/>
    <lineage>
        <taxon>unclassified sequences</taxon>
        <taxon>metagenomes</taxon>
        <taxon>ecological metagenomes</taxon>
    </lineage>
</organism>
<evidence type="ECO:0000313" key="1">
    <source>
        <dbReference type="EMBL" id="SVD52016.1"/>
    </source>
</evidence>
<evidence type="ECO:0008006" key="2">
    <source>
        <dbReference type="Google" id="ProtNLM"/>
    </source>
</evidence>
<sequence>MFTKKLIFFLFITQVVFSIPLQDVFDNAESFQDYDKYLMLNNDDIYTGSLGIYEGRVFIKGNGAVLDLMNGGGIWIYATENYPAHLDVEYLNILNGAYYGISYSGTSTGRIENCNFIDNDFGLKFFDTSSVEVKNSNFVG</sequence>
<reference evidence="1" key="1">
    <citation type="submission" date="2018-05" db="EMBL/GenBank/DDBJ databases">
        <authorList>
            <person name="Lanie J.A."/>
            <person name="Ng W.-L."/>
            <person name="Kazmierczak K.M."/>
            <person name="Andrzejewski T.M."/>
            <person name="Davidsen T.M."/>
            <person name="Wayne K.J."/>
            <person name="Tettelin H."/>
            <person name="Glass J.I."/>
            <person name="Rusch D."/>
            <person name="Podicherti R."/>
            <person name="Tsui H.-C.T."/>
            <person name="Winkler M.E."/>
        </authorList>
    </citation>
    <scope>NUCLEOTIDE SEQUENCE</scope>
</reference>
<dbReference type="SUPFAM" id="SSF51126">
    <property type="entry name" value="Pectin lyase-like"/>
    <property type="match status" value="1"/>
</dbReference>
<accession>A0A382VZH5</accession>
<feature type="non-terminal residue" evidence="1">
    <location>
        <position position="140"/>
    </location>
</feature>
<dbReference type="EMBL" id="UINC01155896">
    <property type="protein sequence ID" value="SVD52016.1"/>
    <property type="molecule type" value="Genomic_DNA"/>
</dbReference>
<dbReference type="AlphaFoldDB" id="A0A382VZH5"/>
<dbReference type="InterPro" id="IPR011050">
    <property type="entry name" value="Pectin_lyase_fold/virulence"/>
</dbReference>